<feature type="chain" id="PRO_5038530447" evidence="5">
    <location>
        <begin position="22"/>
        <end position="313"/>
    </location>
</feature>
<dbReference type="Pfam" id="PF00877">
    <property type="entry name" value="NLPC_P60"/>
    <property type="match status" value="1"/>
</dbReference>
<evidence type="ECO:0000256" key="5">
    <source>
        <dbReference type="SAM" id="SignalP"/>
    </source>
</evidence>
<dbReference type="STRING" id="930129.SAMN05216352_10470"/>
<dbReference type="PANTHER" id="PTHR47053:SF1">
    <property type="entry name" value="MUREIN DD-ENDOPEPTIDASE MEPH-RELATED"/>
    <property type="match status" value="1"/>
</dbReference>
<dbReference type="GO" id="GO:0008234">
    <property type="term" value="F:cysteine-type peptidase activity"/>
    <property type="evidence" value="ECO:0007669"/>
    <property type="project" value="UniProtKB-KW"/>
</dbReference>
<evidence type="ECO:0000256" key="1">
    <source>
        <dbReference type="ARBA" id="ARBA00007074"/>
    </source>
</evidence>
<dbReference type="InterPro" id="IPR000064">
    <property type="entry name" value="NLP_P60_dom"/>
</dbReference>
<dbReference type="InterPro" id="IPR036365">
    <property type="entry name" value="PGBD-like_sf"/>
</dbReference>
<feature type="signal peptide" evidence="5">
    <location>
        <begin position="1"/>
        <end position="21"/>
    </location>
</feature>
<keyword evidence="5" id="KW-0732">Signal</keyword>
<evidence type="ECO:0000256" key="4">
    <source>
        <dbReference type="ARBA" id="ARBA00022807"/>
    </source>
</evidence>
<dbReference type="InterPro" id="IPR051202">
    <property type="entry name" value="Peptidase_C40"/>
</dbReference>
<keyword evidence="3 7" id="KW-0378">Hydrolase</keyword>
<keyword evidence="4" id="KW-0788">Thiol protease</keyword>
<evidence type="ECO:0000313" key="8">
    <source>
        <dbReference type="Proteomes" id="UP000199017"/>
    </source>
</evidence>
<evidence type="ECO:0000313" key="7">
    <source>
        <dbReference type="EMBL" id="SDI00622.1"/>
    </source>
</evidence>
<dbReference type="EMBL" id="FNDU01000004">
    <property type="protein sequence ID" value="SDI00622.1"/>
    <property type="molecule type" value="Genomic_DNA"/>
</dbReference>
<dbReference type="PROSITE" id="PS51935">
    <property type="entry name" value="NLPC_P60"/>
    <property type="match status" value="1"/>
</dbReference>
<dbReference type="RefSeq" id="WP_091583430.1">
    <property type="nucleotide sequence ID" value="NZ_FNDU01000004.1"/>
</dbReference>
<reference evidence="7 8" key="1">
    <citation type="submission" date="2016-10" db="EMBL/GenBank/DDBJ databases">
        <authorList>
            <person name="de Groot N.N."/>
        </authorList>
    </citation>
    <scope>NUCLEOTIDE SEQUENCE [LARGE SCALE GENOMIC DNA]</scope>
    <source>
        <strain evidence="8">P4B,CCM 7963,CECT 7998,DSM 25260,IBRC-M 10614,KCTC 13821</strain>
    </source>
</reference>
<dbReference type="InterPro" id="IPR002477">
    <property type="entry name" value="Peptidoglycan-bd-like"/>
</dbReference>
<dbReference type="GO" id="GO:0006508">
    <property type="term" value="P:proteolysis"/>
    <property type="evidence" value="ECO:0007669"/>
    <property type="project" value="UniProtKB-KW"/>
</dbReference>
<comment type="similarity">
    <text evidence="1">Belongs to the peptidase C40 family.</text>
</comment>
<dbReference type="OrthoDB" id="9813368at2"/>
<name>A0A1G8H1S4_9BACI</name>
<dbReference type="InterPro" id="IPR038765">
    <property type="entry name" value="Papain-like_cys_pep_sf"/>
</dbReference>
<dbReference type="InterPro" id="IPR036366">
    <property type="entry name" value="PGBDSf"/>
</dbReference>
<organism evidence="7 8">
    <name type="scientific">Alteribacillus bidgolensis</name>
    <dbReference type="NCBI Taxonomy" id="930129"/>
    <lineage>
        <taxon>Bacteria</taxon>
        <taxon>Bacillati</taxon>
        <taxon>Bacillota</taxon>
        <taxon>Bacilli</taxon>
        <taxon>Bacillales</taxon>
        <taxon>Bacillaceae</taxon>
        <taxon>Alteribacillus</taxon>
    </lineage>
</organism>
<dbReference type="Gene3D" id="1.10.101.10">
    <property type="entry name" value="PGBD-like superfamily/PGBD"/>
    <property type="match status" value="2"/>
</dbReference>
<dbReference type="PANTHER" id="PTHR47053">
    <property type="entry name" value="MUREIN DD-ENDOPEPTIDASE MEPH-RELATED"/>
    <property type="match status" value="1"/>
</dbReference>
<dbReference type="Pfam" id="PF01471">
    <property type="entry name" value="PG_binding_1"/>
    <property type="match status" value="2"/>
</dbReference>
<keyword evidence="2" id="KW-0645">Protease</keyword>
<evidence type="ECO:0000259" key="6">
    <source>
        <dbReference type="PROSITE" id="PS51935"/>
    </source>
</evidence>
<protein>
    <submittedName>
        <fullName evidence="7">Cell wall-associated hydrolase, NlpC family</fullName>
    </submittedName>
</protein>
<dbReference type="SUPFAM" id="SSF47090">
    <property type="entry name" value="PGBD-like"/>
    <property type="match status" value="2"/>
</dbReference>
<dbReference type="Proteomes" id="UP000199017">
    <property type="component" value="Unassembled WGS sequence"/>
</dbReference>
<feature type="domain" description="NlpC/P60" evidence="6">
    <location>
        <begin position="194"/>
        <end position="313"/>
    </location>
</feature>
<accession>A0A1G8H1S4</accession>
<keyword evidence="8" id="KW-1185">Reference proteome</keyword>
<dbReference type="Gene3D" id="3.90.1720.10">
    <property type="entry name" value="endopeptidase domain like (from Nostoc punctiforme)"/>
    <property type="match status" value="1"/>
</dbReference>
<sequence>MKKYLLSTALTATVLFTPAMADAALGDQTLKQGMRHADVTELQQWLKGEGFLHGSIDGIFGPVTAKAVRSYQNSAGIGTDGIAGPQTFGAMGIRNSSVNASASAPNQAAFSRTLRQGERGNDVRQLQQTLKRKGHHSGSIDGVFGPVTASSVRSFQRSAGIDVDGIAGPRTFLALNGGSVKSATSSQTTSNSSTGFSDKLISNARHYIGSPYVWGGTSPSGFDCSGYLQYVFNKAGKSIPRTVASIYKASSKVSSPRVGDLVFFETYTSGPSHAGIYLGGGQFIHAGSSTGVTIANMSSSYWKQRYLGAGRLN</sequence>
<gene>
    <name evidence="7" type="ORF">SAMN05216352_10470</name>
</gene>
<evidence type="ECO:0000256" key="2">
    <source>
        <dbReference type="ARBA" id="ARBA00022670"/>
    </source>
</evidence>
<evidence type="ECO:0000256" key="3">
    <source>
        <dbReference type="ARBA" id="ARBA00022801"/>
    </source>
</evidence>
<dbReference type="SUPFAM" id="SSF54001">
    <property type="entry name" value="Cysteine proteinases"/>
    <property type="match status" value="1"/>
</dbReference>
<proteinExistence type="inferred from homology"/>
<dbReference type="AlphaFoldDB" id="A0A1G8H1S4"/>